<name>A0A2H1VA38_SPOFR</name>
<protein>
    <submittedName>
        <fullName evidence="3">GPI transamidase component PIG-T</fullName>
    </submittedName>
    <submittedName>
        <fullName evidence="1">SFRICE_013199</fullName>
    </submittedName>
</protein>
<dbReference type="GeneID" id="126911522"/>
<proteinExistence type="predicted"/>
<evidence type="ECO:0000313" key="3">
    <source>
        <dbReference type="RefSeq" id="XP_050555029.1"/>
    </source>
</evidence>
<accession>A0A2H1VA38</accession>
<dbReference type="PANTHER" id="PTHR12959">
    <property type="entry name" value="GPI TRANSAMIDASE COMPONENT PIG-T-RELATED"/>
    <property type="match status" value="1"/>
</dbReference>
<dbReference type="CTD" id="31772"/>
<evidence type="ECO:0000313" key="1">
    <source>
        <dbReference type="EMBL" id="SOQ37699.1"/>
    </source>
</evidence>
<dbReference type="Pfam" id="PF04113">
    <property type="entry name" value="Gpi16"/>
    <property type="match status" value="2"/>
</dbReference>
<reference evidence="3" key="2">
    <citation type="submission" date="2025-04" db="UniProtKB">
        <authorList>
            <consortium name="RefSeq"/>
        </authorList>
    </citation>
    <scope>IDENTIFICATION</scope>
    <source>
        <tissue evidence="3">Whole larval tissue</tissue>
    </source>
</reference>
<dbReference type="AlphaFoldDB" id="A0A2H1VA38"/>
<dbReference type="InterPro" id="IPR007245">
    <property type="entry name" value="PIG-T"/>
</dbReference>
<dbReference type="PANTHER" id="PTHR12959:SF11">
    <property type="entry name" value="GPI TRANSAMIDASE COMPONENT PIG-T"/>
    <property type="match status" value="1"/>
</dbReference>
<organism evidence="1">
    <name type="scientific">Spodoptera frugiperda</name>
    <name type="common">Fall armyworm</name>
    <dbReference type="NCBI Taxonomy" id="7108"/>
    <lineage>
        <taxon>Eukaryota</taxon>
        <taxon>Metazoa</taxon>
        <taxon>Ecdysozoa</taxon>
        <taxon>Arthropoda</taxon>
        <taxon>Hexapoda</taxon>
        <taxon>Insecta</taxon>
        <taxon>Pterygota</taxon>
        <taxon>Neoptera</taxon>
        <taxon>Endopterygota</taxon>
        <taxon>Lepidoptera</taxon>
        <taxon>Glossata</taxon>
        <taxon>Ditrysia</taxon>
        <taxon>Noctuoidea</taxon>
        <taxon>Noctuidae</taxon>
        <taxon>Amphipyrinae</taxon>
        <taxon>Spodoptera</taxon>
    </lineage>
</organism>
<dbReference type="RefSeq" id="XP_050555029.1">
    <property type="nucleotide sequence ID" value="XM_050699072.1"/>
</dbReference>
<dbReference type="OrthoDB" id="331263at2759"/>
<dbReference type="EMBL" id="ODYU01001466">
    <property type="protein sequence ID" value="SOQ37699.1"/>
    <property type="molecule type" value="Genomic_DNA"/>
</dbReference>
<dbReference type="Proteomes" id="UP000829999">
    <property type="component" value="Chromosome 15"/>
</dbReference>
<gene>
    <name evidence="3" type="primary">LOC126911522</name>
    <name evidence="1" type="ORF">SFRICE_013199</name>
</gene>
<sequence length="557" mass="63118">MDFLRRFLNYYIFFTCFLCVRCDEFKEELFFKPLPSTHLYSYFQFVTLVDSELSSFHSHLAPRSLAEVVSRFQVEELHLTLTEGQWRHHQWGYPVLDAAPGAELYAWFSPDVTDVDTQWKKLSATLSGLFCASLNFIDNFNTVTPQMALWPMGAVKSSQNVTSQLRYASLPREIVCTENLTPWKKLLPCESSRGFSALLNSRMIHNTNYHSVGVHVRKVCKSSDCLETQLEFKQTVALVYDYDIIKSNDWSLRKLFGQGLPGACPLSTDSKIYIDITSNSSQPFTLSPPPDNVILSQRGRTDTLLAVYNIHPDGKMINIGVKHKTKSQLPVSIHPPLFFNRYVLGYGKEFGGIVTEITNNCLAPINVVVLENAPWWLPIQLSTLRVNGEAESKLVQSQYYSPGRSRQKPYHLELLIKLPPKSTTTITIDFEFVFLKWQEYPPDANHGFYIGSALISANLPTARNYTSLPITGTTFDSIINDTKLWYPIVFRTNGAMVSLPTPDFSMPYNVICLACTVVALAFGPLHNICTKELVLKPSGTSLSLTQKLLNLFKRKRD</sequence>
<reference evidence="1" key="1">
    <citation type="submission" date="2016-07" db="EMBL/GenBank/DDBJ databases">
        <authorList>
            <person name="Bretaudeau A."/>
        </authorList>
    </citation>
    <scope>NUCLEOTIDE SEQUENCE</scope>
    <source>
        <strain evidence="1">Rice</strain>
        <tissue evidence="1">Whole body</tissue>
    </source>
</reference>
<dbReference type="GO" id="GO:0042765">
    <property type="term" value="C:GPI-anchor transamidase complex"/>
    <property type="evidence" value="ECO:0007669"/>
    <property type="project" value="InterPro"/>
</dbReference>
<keyword evidence="2" id="KW-1185">Reference proteome</keyword>
<dbReference type="GO" id="GO:0016255">
    <property type="term" value="P:attachment of GPI anchor to protein"/>
    <property type="evidence" value="ECO:0007669"/>
    <property type="project" value="InterPro"/>
</dbReference>
<evidence type="ECO:0000313" key="2">
    <source>
        <dbReference type="Proteomes" id="UP000829999"/>
    </source>
</evidence>